<evidence type="ECO:0000313" key="1">
    <source>
        <dbReference type="EMBL" id="ACM05601.1"/>
    </source>
</evidence>
<dbReference type="KEGG" id="tro:trd_0017"/>
<sequence>MSLHWTGQPFVDAGLAALLAASGASRLSDVTATHLDIAVRELERILLSDQALGIGLEKSFAKGTLSQVFPNSELVNPSNWSKGPEGVRAKYRTALKEDLARAKEALHAERGDRLCGICGELRPSAGFVMLRRDRFPLLSGAVNFYPGFLSGVALCGLCALALRFSVASLLRVGERGRLWFLHCPSDIVAARIAQEYGWGHFRRLIAANQPLDFYGDWRTSGNSGAILCLLCQLLRKFANQLRTIYQHGIPTVAYVFSNDNRGGYVEGIPVPTSILDFLQSLYLESVDAFDQFERELLRVDTGRDKREEAQRARFVATIADRIVRAEPIVGASLVEQRLLGGWIAHRTYLREVNGMNEAVLALLERTGIALAQHERGKKLIGRLERAPARDVRAVLLDLVREGVLSGRELAALLPPNEPTSAQIVRDVLLAVVYEYQRCNEVGESFPRLVGGWAIPEPDEVVRRLERIAADLIRTLPNRRQWIADLMTARKTAQIRATYLRALRSGAMSLVDFLFLVPLGDVTQAWVLRDYLLAFLFELGREAVPTDIELVEGEEGATDEVSVLAE</sequence>
<keyword evidence="2" id="KW-1185">Reference proteome</keyword>
<reference evidence="1 2" key="1">
    <citation type="journal article" date="2009" name="PLoS ONE">
        <title>Complete genome sequence of the aerobic CO-oxidizing thermophile Thermomicrobium roseum.</title>
        <authorList>
            <person name="Wu D."/>
            <person name="Raymond J."/>
            <person name="Wu M."/>
            <person name="Chatterji S."/>
            <person name="Ren Q."/>
            <person name="Graham J.E."/>
            <person name="Bryant D.A."/>
            <person name="Robb F."/>
            <person name="Colman A."/>
            <person name="Tallon L.J."/>
            <person name="Badger J.H."/>
            <person name="Madupu R."/>
            <person name="Ward N.L."/>
            <person name="Eisen J.A."/>
        </authorList>
    </citation>
    <scope>NUCLEOTIDE SEQUENCE [LARGE SCALE GENOMIC DNA]</scope>
    <source>
        <strain evidence="2">ATCC 27502 / DSM 5159 / P-2</strain>
    </source>
</reference>
<accession>B9L1B6</accession>
<dbReference type="HOGENOM" id="CLU_478713_0_0_0"/>
<gene>
    <name evidence="1" type="ordered locus">trd_0017</name>
</gene>
<evidence type="ECO:0000313" key="2">
    <source>
        <dbReference type="Proteomes" id="UP000000447"/>
    </source>
</evidence>
<proteinExistence type="predicted"/>
<organism evidence="1 2">
    <name type="scientific">Thermomicrobium roseum (strain ATCC 27502 / DSM 5159 / P-2)</name>
    <dbReference type="NCBI Taxonomy" id="309801"/>
    <lineage>
        <taxon>Bacteria</taxon>
        <taxon>Pseudomonadati</taxon>
        <taxon>Thermomicrobiota</taxon>
        <taxon>Thermomicrobia</taxon>
        <taxon>Thermomicrobiales</taxon>
        <taxon>Thermomicrobiaceae</taxon>
        <taxon>Thermomicrobium</taxon>
    </lineage>
</organism>
<dbReference type="EMBL" id="CP001275">
    <property type="protein sequence ID" value="ACM05601.1"/>
    <property type="molecule type" value="Genomic_DNA"/>
</dbReference>
<name>B9L1B6_THERP</name>
<dbReference type="Proteomes" id="UP000000447">
    <property type="component" value="Chromosome"/>
</dbReference>
<dbReference type="RefSeq" id="WP_012641432.1">
    <property type="nucleotide sequence ID" value="NC_011959.1"/>
</dbReference>
<dbReference type="STRING" id="309801.trd_0017"/>
<dbReference type="AlphaFoldDB" id="B9L1B6"/>
<protein>
    <recommendedName>
        <fullName evidence="3">Type I-B CRISPR-associated protein Cas8b1/Cst1</fullName>
    </recommendedName>
</protein>
<evidence type="ECO:0008006" key="3">
    <source>
        <dbReference type="Google" id="ProtNLM"/>
    </source>
</evidence>